<accession>A0A7S9QD09</accession>
<evidence type="ECO:0000313" key="3">
    <source>
        <dbReference type="Proteomes" id="UP000594800"/>
    </source>
</evidence>
<sequence length="142" mass="15323">MRAVLPLLVCLLLASQVGAQELQIGISVVNAELHADGDEAWNLYGIIYNVGDVPITLYGMDGPDGEDGFVYGTVNEQPVEVFEIAIPPGHALDLEPGGLFLRFEELDTLPGEVTPIWLFFDNFEMPLEVVLGGEGPPLASQD</sequence>
<dbReference type="RefSeq" id="WP_196103604.1">
    <property type="nucleotide sequence ID" value="NZ_CP064942.1"/>
</dbReference>
<evidence type="ECO:0000256" key="1">
    <source>
        <dbReference type="SAM" id="SignalP"/>
    </source>
</evidence>
<reference evidence="2 3" key="1">
    <citation type="submission" date="2020-11" db="EMBL/GenBank/DDBJ databases">
        <title>Description of Pontivivens ytuae sp. nov. isolated from deep sea sediment of Mariana Trench.</title>
        <authorList>
            <person name="Wang Z."/>
            <person name="Sun Q.-L."/>
            <person name="Xu X.-D."/>
            <person name="Tang Y.-Z."/>
            <person name="Zhang J."/>
        </authorList>
    </citation>
    <scope>NUCLEOTIDE SEQUENCE [LARGE SCALE GENOMIC DNA]</scope>
    <source>
        <strain evidence="2 3">MT2928</strain>
    </source>
</reference>
<keyword evidence="3" id="KW-1185">Reference proteome</keyword>
<proteinExistence type="predicted"/>
<dbReference type="KEGG" id="poz:I0K15_01020"/>
<organism evidence="2 3">
    <name type="scientific">Pontivivens ytuae</name>
    <dbReference type="NCBI Taxonomy" id="2789856"/>
    <lineage>
        <taxon>Bacteria</taxon>
        <taxon>Pseudomonadati</taxon>
        <taxon>Pseudomonadota</taxon>
        <taxon>Alphaproteobacteria</taxon>
        <taxon>Rhodobacterales</taxon>
        <taxon>Paracoccaceae</taxon>
        <taxon>Pontivivens</taxon>
    </lineage>
</organism>
<keyword evidence="1" id="KW-0732">Signal</keyword>
<dbReference type="InterPro" id="IPR036182">
    <property type="entry name" value="PCuAC_sf"/>
</dbReference>
<evidence type="ECO:0000313" key="2">
    <source>
        <dbReference type="EMBL" id="QPH54395.1"/>
    </source>
</evidence>
<protein>
    <submittedName>
        <fullName evidence="2">Uncharacterized protein</fullName>
    </submittedName>
</protein>
<dbReference type="EMBL" id="CP064942">
    <property type="protein sequence ID" value="QPH54395.1"/>
    <property type="molecule type" value="Genomic_DNA"/>
</dbReference>
<gene>
    <name evidence="2" type="ORF">I0K15_01020</name>
</gene>
<dbReference type="Proteomes" id="UP000594800">
    <property type="component" value="Chromosome"/>
</dbReference>
<name>A0A7S9QD09_9RHOB</name>
<dbReference type="SUPFAM" id="SSF110087">
    <property type="entry name" value="DR1885-like metal-binding protein"/>
    <property type="match status" value="1"/>
</dbReference>
<dbReference type="AlphaFoldDB" id="A0A7S9QD09"/>
<feature type="chain" id="PRO_5032294092" evidence="1">
    <location>
        <begin position="20"/>
        <end position="142"/>
    </location>
</feature>
<feature type="signal peptide" evidence="1">
    <location>
        <begin position="1"/>
        <end position="19"/>
    </location>
</feature>